<dbReference type="AlphaFoldDB" id="A0A8D4VMA8"/>
<evidence type="ECO:0000256" key="1">
    <source>
        <dbReference type="SAM" id="Coils"/>
    </source>
</evidence>
<dbReference type="RefSeq" id="WP_221048231.1">
    <property type="nucleotide sequence ID" value="NZ_AP019782.1"/>
</dbReference>
<dbReference type="Proteomes" id="UP000824988">
    <property type="component" value="Chromosome"/>
</dbReference>
<name>A0A8D4VMA8_9GAMM</name>
<dbReference type="EMBL" id="AP019782">
    <property type="protein sequence ID" value="BBL70117.1"/>
    <property type="molecule type" value="Genomic_DNA"/>
</dbReference>
<proteinExistence type="predicted"/>
<evidence type="ECO:0008006" key="5">
    <source>
        <dbReference type="Google" id="ProtNLM"/>
    </source>
</evidence>
<keyword evidence="2" id="KW-0812">Transmembrane</keyword>
<sequence length="279" mass="31508">MSFIGEQIVPGIVVDPIVKAWRIQFKIGIAPGENVLRKFNAPEEYFAVAEEVPIDALMAADDKDGFVLAFMPSGQIDGYQRINQLQEWVASDGVPVELMLQSDRVLWTPRRAFVLGAADRGDDLVNSLVTFTFFESRLSRLEEEVFALLGKVSHDSHLTHQVGRRDLRRWSDVNDITRRLWSFRACFAAIEPRLEKAPLSLSGQARRLYSELFVIGELADRCEALDGQLEVLEDLYESANDRLSEFSYFSKEYLLEAIIIGVLAVDLALTIIDLFVIGH</sequence>
<organism evidence="3 4">
    <name type="scientific">Methylogaea oryzae</name>
    <dbReference type="NCBI Taxonomy" id="1295382"/>
    <lineage>
        <taxon>Bacteria</taxon>
        <taxon>Pseudomonadati</taxon>
        <taxon>Pseudomonadota</taxon>
        <taxon>Gammaproteobacteria</taxon>
        <taxon>Methylococcales</taxon>
        <taxon>Methylococcaceae</taxon>
        <taxon>Methylogaea</taxon>
    </lineage>
</organism>
<protein>
    <recommendedName>
        <fullName evidence="5">DUF155 domain-containing protein</fullName>
    </recommendedName>
</protein>
<accession>A0A8D4VMA8</accession>
<keyword evidence="4" id="KW-1185">Reference proteome</keyword>
<evidence type="ECO:0000256" key="2">
    <source>
        <dbReference type="SAM" id="Phobius"/>
    </source>
</evidence>
<reference evidence="3" key="1">
    <citation type="submission" date="2019-06" db="EMBL/GenBank/DDBJ databases">
        <title>Complete genome sequence of Methylogaea oryzae strain JCM16910.</title>
        <authorList>
            <person name="Asakawa S."/>
        </authorList>
    </citation>
    <scope>NUCLEOTIDE SEQUENCE</scope>
    <source>
        <strain evidence="3">E10</strain>
    </source>
</reference>
<dbReference type="KEGG" id="moz:MoryE10_07230"/>
<keyword evidence="2" id="KW-1133">Transmembrane helix</keyword>
<feature type="transmembrane region" description="Helical" evidence="2">
    <location>
        <begin position="253"/>
        <end position="277"/>
    </location>
</feature>
<keyword evidence="1" id="KW-0175">Coiled coil</keyword>
<evidence type="ECO:0000313" key="3">
    <source>
        <dbReference type="EMBL" id="BBL70117.1"/>
    </source>
</evidence>
<keyword evidence="2" id="KW-0472">Membrane</keyword>
<gene>
    <name evidence="3" type="ORF">MoryE10_07230</name>
</gene>
<evidence type="ECO:0000313" key="4">
    <source>
        <dbReference type="Proteomes" id="UP000824988"/>
    </source>
</evidence>
<feature type="coiled-coil region" evidence="1">
    <location>
        <begin position="215"/>
        <end position="242"/>
    </location>
</feature>